<evidence type="ECO:0000256" key="14">
    <source>
        <dbReference type="SAM" id="MobiDB-lite"/>
    </source>
</evidence>
<feature type="domain" description="FHA" evidence="15">
    <location>
        <begin position="257"/>
        <end position="311"/>
    </location>
</feature>
<dbReference type="InterPro" id="IPR036398">
    <property type="entry name" value="CA_dom_sf"/>
</dbReference>
<accession>A0A9D4J864</accession>
<evidence type="ECO:0000256" key="13">
    <source>
        <dbReference type="ARBA" id="ARBA00048348"/>
    </source>
</evidence>
<keyword evidence="10" id="KW-0106">Calcium</keyword>
<dbReference type="PROSITE" id="PS51144">
    <property type="entry name" value="ALPHA_CA_2"/>
    <property type="match status" value="1"/>
</dbReference>
<keyword evidence="6" id="KW-0272">Extracellular matrix</keyword>
<comment type="cofactor">
    <cofactor evidence="1">
        <name>Zn(2+)</name>
        <dbReference type="ChEBI" id="CHEBI:29105"/>
    </cofactor>
</comment>
<comment type="catalytic activity">
    <reaction evidence="13">
        <text>hydrogencarbonate + H(+) = CO2 + H2O</text>
        <dbReference type="Rhea" id="RHEA:10748"/>
        <dbReference type="ChEBI" id="CHEBI:15377"/>
        <dbReference type="ChEBI" id="CHEBI:15378"/>
        <dbReference type="ChEBI" id="CHEBI:16526"/>
        <dbReference type="ChEBI" id="CHEBI:17544"/>
        <dbReference type="EC" id="4.2.1.1"/>
    </reaction>
</comment>
<feature type="compositionally biased region" description="Low complexity" evidence="14">
    <location>
        <begin position="124"/>
        <end position="138"/>
    </location>
</feature>
<keyword evidence="12" id="KW-0456">Lyase</keyword>
<reference evidence="17" key="2">
    <citation type="submission" date="2020-11" db="EMBL/GenBank/DDBJ databases">
        <authorList>
            <person name="McCartney M.A."/>
            <person name="Auch B."/>
            <person name="Kono T."/>
            <person name="Mallez S."/>
            <person name="Becker A."/>
            <person name="Gohl D.M."/>
            <person name="Silverstein K.A.T."/>
            <person name="Koren S."/>
            <person name="Bechman K.B."/>
            <person name="Herman A."/>
            <person name="Abrahante J.E."/>
            <person name="Garbe J."/>
        </authorList>
    </citation>
    <scope>NUCLEOTIDE SEQUENCE</scope>
    <source>
        <strain evidence="17">Duluth1</strain>
        <tissue evidence="17">Whole animal</tissue>
    </source>
</reference>
<dbReference type="InterPro" id="IPR001148">
    <property type="entry name" value="CA_dom"/>
</dbReference>
<dbReference type="EC" id="4.2.1.1" evidence="4"/>
<evidence type="ECO:0000256" key="8">
    <source>
        <dbReference type="ARBA" id="ARBA00022737"/>
    </source>
</evidence>
<keyword evidence="18" id="KW-1185">Reference proteome</keyword>
<dbReference type="Proteomes" id="UP000828390">
    <property type="component" value="Unassembled WGS sequence"/>
</dbReference>
<name>A0A9D4J864_DREPO</name>
<comment type="caution">
    <text evidence="17">The sequence shown here is derived from an EMBL/GenBank/DDBJ whole genome shotgun (WGS) entry which is preliminary data.</text>
</comment>
<dbReference type="GO" id="GO:0008270">
    <property type="term" value="F:zinc ion binding"/>
    <property type="evidence" value="ECO:0007669"/>
    <property type="project" value="InterPro"/>
</dbReference>
<comment type="similarity">
    <text evidence="3">Belongs to the alpha-carbonic anhydrase family.</text>
</comment>
<evidence type="ECO:0000256" key="5">
    <source>
        <dbReference type="ARBA" id="ARBA00022525"/>
    </source>
</evidence>
<evidence type="ECO:0000256" key="6">
    <source>
        <dbReference type="ARBA" id="ARBA00022530"/>
    </source>
</evidence>
<dbReference type="CDD" id="cd00326">
    <property type="entry name" value="alpha_CA"/>
    <property type="match status" value="1"/>
</dbReference>
<keyword evidence="5" id="KW-0964">Secreted</keyword>
<dbReference type="InterPro" id="IPR000253">
    <property type="entry name" value="FHA_dom"/>
</dbReference>
<comment type="subcellular location">
    <subcellularLocation>
        <location evidence="2">Secreted</location>
        <location evidence="2">Extracellular space</location>
        <location evidence="2">Extracellular matrix</location>
    </subcellularLocation>
</comment>
<keyword evidence="11" id="KW-1015">Disulfide bond</keyword>
<feature type="region of interest" description="Disordered" evidence="14">
    <location>
        <begin position="117"/>
        <end position="138"/>
    </location>
</feature>
<dbReference type="EMBL" id="JAIWYP010000006">
    <property type="protein sequence ID" value="KAH3803406.1"/>
    <property type="molecule type" value="Genomic_DNA"/>
</dbReference>
<organism evidence="17 18">
    <name type="scientific">Dreissena polymorpha</name>
    <name type="common">Zebra mussel</name>
    <name type="synonym">Mytilus polymorpha</name>
    <dbReference type="NCBI Taxonomy" id="45954"/>
    <lineage>
        <taxon>Eukaryota</taxon>
        <taxon>Metazoa</taxon>
        <taxon>Spiralia</taxon>
        <taxon>Lophotrochozoa</taxon>
        <taxon>Mollusca</taxon>
        <taxon>Bivalvia</taxon>
        <taxon>Autobranchia</taxon>
        <taxon>Heteroconchia</taxon>
        <taxon>Euheterodonta</taxon>
        <taxon>Imparidentia</taxon>
        <taxon>Neoheterodontei</taxon>
        <taxon>Myida</taxon>
        <taxon>Dreissenoidea</taxon>
        <taxon>Dreissenidae</taxon>
        <taxon>Dreissena</taxon>
    </lineage>
</organism>
<dbReference type="Pfam" id="PF00194">
    <property type="entry name" value="Carb_anhydrase"/>
    <property type="match status" value="2"/>
</dbReference>
<evidence type="ECO:0000256" key="10">
    <source>
        <dbReference type="ARBA" id="ARBA00022837"/>
    </source>
</evidence>
<protein>
    <recommendedName>
        <fullName evidence="4">carbonic anhydrase</fullName>
        <ecNumber evidence="4">4.2.1.1</ecNumber>
    </recommendedName>
</protein>
<proteinExistence type="inferred from homology"/>
<evidence type="ECO:0000256" key="11">
    <source>
        <dbReference type="ARBA" id="ARBA00023157"/>
    </source>
</evidence>
<dbReference type="PANTHER" id="PTHR18952">
    <property type="entry name" value="CARBONIC ANHYDRASE"/>
    <property type="match status" value="1"/>
</dbReference>
<dbReference type="GO" id="GO:0005737">
    <property type="term" value="C:cytoplasm"/>
    <property type="evidence" value="ECO:0007669"/>
    <property type="project" value="TreeGrafter"/>
</dbReference>
<evidence type="ECO:0000256" key="9">
    <source>
        <dbReference type="ARBA" id="ARBA00022833"/>
    </source>
</evidence>
<dbReference type="GO" id="GO:0004089">
    <property type="term" value="F:carbonate dehydratase activity"/>
    <property type="evidence" value="ECO:0007669"/>
    <property type="project" value="UniProtKB-EC"/>
</dbReference>
<evidence type="ECO:0000256" key="3">
    <source>
        <dbReference type="ARBA" id="ARBA00010718"/>
    </source>
</evidence>
<gene>
    <name evidence="17" type="ORF">DPMN_131666</name>
</gene>
<dbReference type="InterPro" id="IPR023561">
    <property type="entry name" value="Carbonic_anhydrase_a-class"/>
</dbReference>
<keyword evidence="7" id="KW-0479">Metal-binding</keyword>
<evidence type="ECO:0000256" key="2">
    <source>
        <dbReference type="ARBA" id="ARBA00004498"/>
    </source>
</evidence>
<evidence type="ECO:0000313" key="17">
    <source>
        <dbReference type="EMBL" id="KAH3803406.1"/>
    </source>
</evidence>
<sequence>MLHLVHWNTNYASFTEARDKINGLAVLGVMLKLGVKHSDFSVLSDNLDGLVVRRPSPAPSTLSTSCQVSRRQEYQAISYTPEDEVKLKNNGHSIEWQITQPGCLHCSTCTGEQTTPADRSVRLTGSSSQPSFTSSTGTLSMDKSGGLAVLGIMIKSGEEHPFFFVVSDNLGALIKPGSMNTIPSFLDPTDLLPDNIDDYWTYEGSITTVPFYKSVQWIVFKEPEEFSLDQLNALWSLIDSHGNPMEDNFRPPQPIKGRISGSCPVVDQDNRTVTDIHRIRTGGVTHEFRTNRKLTYEDRTSNGLYIDGGGLHDTGGGNDNLLLNSKDLVEVRL</sequence>
<evidence type="ECO:0000259" key="16">
    <source>
        <dbReference type="PROSITE" id="PS51144"/>
    </source>
</evidence>
<evidence type="ECO:0000256" key="7">
    <source>
        <dbReference type="ARBA" id="ARBA00022723"/>
    </source>
</evidence>
<dbReference type="PANTHER" id="PTHR18952:SF141">
    <property type="entry name" value="CARBONIC ANHYDRASE"/>
    <property type="match status" value="1"/>
</dbReference>
<reference evidence="17" key="1">
    <citation type="journal article" date="2019" name="bioRxiv">
        <title>The Genome of the Zebra Mussel, Dreissena polymorpha: A Resource for Invasive Species Research.</title>
        <authorList>
            <person name="McCartney M.A."/>
            <person name="Auch B."/>
            <person name="Kono T."/>
            <person name="Mallez S."/>
            <person name="Zhang Y."/>
            <person name="Obille A."/>
            <person name="Becker A."/>
            <person name="Abrahante J.E."/>
            <person name="Garbe J."/>
            <person name="Badalamenti J.P."/>
            <person name="Herman A."/>
            <person name="Mangelson H."/>
            <person name="Liachko I."/>
            <person name="Sullivan S."/>
            <person name="Sone E.D."/>
            <person name="Koren S."/>
            <person name="Silverstein K.A.T."/>
            <person name="Beckman K.B."/>
            <person name="Gohl D.M."/>
        </authorList>
    </citation>
    <scope>NUCLEOTIDE SEQUENCE</scope>
    <source>
        <strain evidence="17">Duluth1</strain>
        <tissue evidence="17">Whole animal</tissue>
    </source>
</reference>
<dbReference type="PROSITE" id="PS50006">
    <property type="entry name" value="FHA_DOMAIN"/>
    <property type="match status" value="1"/>
</dbReference>
<evidence type="ECO:0000259" key="15">
    <source>
        <dbReference type="PROSITE" id="PS50006"/>
    </source>
</evidence>
<keyword evidence="8" id="KW-0677">Repeat</keyword>
<feature type="domain" description="Alpha-carbonic anhydrase" evidence="16">
    <location>
        <begin position="1"/>
        <end position="264"/>
    </location>
</feature>
<evidence type="ECO:0000256" key="4">
    <source>
        <dbReference type="ARBA" id="ARBA00012925"/>
    </source>
</evidence>
<evidence type="ECO:0000313" key="18">
    <source>
        <dbReference type="Proteomes" id="UP000828390"/>
    </source>
</evidence>
<dbReference type="Gene3D" id="3.10.200.10">
    <property type="entry name" value="Alpha carbonic anhydrase"/>
    <property type="match status" value="2"/>
</dbReference>
<evidence type="ECO:0000256" key="12">
    <source>
        <dbReference type="ARBA" id="ARBA00023239"/>
    </source>
</evidence>
<dbReference type="AlphaFoldDB" id="A0A9D4J864"/>
<dbReference type="SUPFAM" id="SSF51069">
    <property type="entry name" value="Carbonic anhydrase"/>
    <property type="match status" value="2"/>
</dbReference>
<evidence type="ECO:0000256" key="1">
    <source>
        <dbReference type="ARBA" id="ARBA00001947"/>
    </source>
</evidence>
<dbReference type="SMART" id="SM01057">
    <property type="entry name" value="Carb_anhydrase"/>
    <property type="match status" value="1"/>
</dbReference>
<keyword evidence="9" id="KW-0862">Zinc</keyword>